<evidence type="ECO:0000313" key="1">
    <source>
        <dbReference type="EMBL" id="KAF2023477.1"/>
    </source>
</evidence>
<reference evidence="1" key="1">
    <citation type="journal article" date="2020" name="Stud. Mycol.">
        <title>101 Dothideomycetes genomes: a test case for predicting lifestyles and emergence of pathogens.</title>
        <authorList>
            <person name="Haridas S."/>
            <person name="Albert R."/>
            <person name="Binder M."/>
            <person name="Bloem J."/>
            <person name="Labutti K."/>
            <person name="Salamov A."/>
            <person name="Andreopoulos B."/>
            <person name="Baker S."/>
            <person name="Barry K."/>
            <person name="Bills G."/>
            <person name="Bluhm B."/>
            <person name="Cannon C."/>
            <person name="Castanera R."/>
            <person name="Culley D."/>
            <person name="Daum C."/>
            <person name="Ezra D."/>
            <person name="Gonzalez J."/>
            <person name="Henrissat B."/>
            <person name="Kuo A."/>
            <person name="Liang C."/>
            <person name="Lipzen A."/>
            <person name="Lutzoni F."/>
            <person name="Magnuson J."/>
            <person name="Mondo S."/>
            <person name="Nolan M."/>
            <person name="Ohm R."/>
            <person name="Pangilinan J."/>
            <person name="Park H.-J."/>
            <person name="Ramirez L."/>
            <person name="Alfaro M."/>
            <person name="Sun H."/>
            <person name="Tritt A."/>
            <person name="Yoshinaga Y."/>
            <person name="Zwiers L.-H."/>
            <person name="Turgeon B."/>
            <person name="Goodwin S."/>
            <person name="Spatafora J."/>
            <person name="Crous P."/>
            <person name="Grigoriev I."/>
        </authorList>
    </citation>
    <scope>NUCLEOTIDE SEQUENCE</scope>
    <source>
        <strain evidence="1">CBS 110217</strain>
    </source>
</reference>
<organism evidence="1 2">
    <name type="scientific">Setomelanomma holmii</name>
    <dbReference type="NCBI Taxonomy" id="210430"/>
    <lineage>
        <taxon>Eukaryota</taxon>
        <taxon>Fungi</taxon>
        <taxon>Dikarya</taxon>
        <taxon>Ascomycota</taxon>
        <taxon>Pezizomycotina</taxon>
        <taxon>Dothideomycetes</taxon>
        <taxon>Pleosporomycetidae</taxon>
        <taxon>Pleosporales</taxon>
        <taxon>Pleosporineae</taxon>
        <taxon>Phaeosphaeriaceae</taxon>
        <taxon>Setomelanomma</taxon>
    </lineage>
</organism>
<protein>
    <recommendedName>
        <fullName evidence="3">RNA ligase/cyclic nucleotide phosphodiesterase</fullName>
    </recommendedName>
</protein>
<sequence length="304" mass="33822">MSLFAFPALTAGPPSRRNWYQELLDHPDCHGPQQVFEAYSSHRDAYLSKSLATFTSPHNPVSPDQALLSHLQRLSNTQHPSESSTSDLANFEVNCLGFSARPSPAVISTIHTIQSHITALVGQDFYPMPAEHLHIAILELAHRHTLSYLYTISASVGPARLQKMLDLINTCPSKPRLVSPRLSLDVMGVALTFLPSTKQEYTYHHLRAEMHAIALESGEKFDMCYTAPSAHVTVGRFVGNGFCEEGEKRRVFIELVEEINEELGRDGGKEDGWVLCEEGGMELQAGYLKYGVDREKADMLGREV</sequence>
<dbReference type="EMBL" id="ML978346">
    <property type="protein sequence ID" value="KAF2023477.1"/>
    <property type="molecule type" value="Genomic_DNA"/>
</dbReference>
<comment type="caution">
    <text evidence="1">The sequence shown here is derived from an EMBL/GenBank/DDBJ whole genome shotgun (WGS) entry which is preliminary data.</text>
</comment>
<dbReference type="Proteomes" id="UP000799777">
    <property type="component" value="Unassembled WGS sequence"/>
</dbReference>
<dbReference type="SUPFAM" id="SSF55144">
    <property type="entry name" value="LigT-like"/>
    <property type="match status" value="1"/>
</dbReference>
<keyword evidence="2" id="KW-1185">Reference proteome</keyword>
<accession>A0A9P4LGE4</accession>
<dbReference type="AlphaFoldDB" id="A0A9P4LGE4"/>
<gene>
    <name evidence="1" type="ORF">EK21DRAFT_80848</name>
</gene>
<name>A0A9P4LGE4_9PLEO</name>
<evidence type="ECO:0000313" key="2">
    <source>
        <dbReference type="Proteomes" id="UP000799777"/>
    </source>
</evidence>
<evidence type="ECO:0008006" key="3">
    <source>
        <dbReference type="Google" id="ProtNLM"/>
    </source>
</evidence>
<dbReference type="OrthoDB" id="2967263at2759"/>
<dbReference type="InterPro" id="IPR009097">
    <property type="entry name" value="Cyclic_Pdiesterase"/>
</dbReference>
<proteinExistence type="predicted"/>